<dbReference type="InterPro" id="IPR013783">
    <property type="entry name" value="Ig-like_fold"/>
</dbReference>
<evidence type="ECO:0000256" key="3">
    <source>
        <dbReference type="ARBA" id="ARBA00007257"/>
    </source>
</evidence>
<dbReference type="GO" id="GO:0005975">
    <property type="term" value="P:carbohydrate metabolic process"/>
    <property type="evidence" value="ECO:0007669"/>
    <property type="project" value="UniProtKB-ARBA"/>
</dbReference>
<dbReference type="InterPro" id="IPR013784">
    <property type="entry name" value="Carb-bd-like_fold"/>
</dbReference>
<sequence>MTESTRDLTANDSVAGGRPARRPRWLLVALLGAAVAFFVLLGGSPLAHAAERASGGPVAAAPAAAPVFDDVRLAATTGTLSGNVKGSEGGATHPNLQNIEVDLYSGDGASYLTYATTNSVGNYSFTGLAPGTYKLQFNGDGTHFGQWFNNKTSAATGNTVTVTAGGTTTASVLLTKSVGNISGKVTSATAAYPVDSSLEVDLLSGDGASYITYTTTDLNGNYSFTDVPIGSYQIRFYGDGTHFEQYYLGSADAAGADPVVVTSAATTANVNAALVASVGSISGTVSSSSTAYPVDSGTEVDLLSADGGSLVTYTTTDLNGNYSFANVPVGQYQLHFFGDSTHFDQWYNASPDQAGADLATVSSGAASTGINAVLQTSVGTVSGTVSSASGDYPVTSGTEVDLLSADGGSLVAYTYTDGAGNYSFSDIAVGTYTIRFYGDATHFEQYYSNKTTSASATPVVVTTAGGTTANAALVVSVGVVSGTVSSSSAAYPVTSGTEVDLLSADGGSLVAYTYTDGAGNYSFSDIAVGTYTIRFYGDATHFEQYYSNKTTSASATPVVVTSAGTKTANATLVVSVGRITGKIASSAAGNAPLTSHEVDVYTPGGASLYTYAYTDEAGNFAIENVPVGSYTVYFQGDGTYFGEWYNDKPTVGYSNPVVVGSAATAAGINGLLSTVDNDHALTPAPTPTISGTAKVGNTLTATTGTFGPGTPTKKIQWYRGSTSITGATSATYLVVPADAGQTLTVKVTASLTGFKTITKSSTPTAAVALGDLTTTTPTISGTARVDSTLTATAAAWGPAPVNLAYQWLANGTAIAGATGTTYTLTVADLGKTVTVAVTGTKTGYTTATTTSAGVSVAPGILGTATPTISGTVQVGQTLTAAPGTWSPAPVDFTYAWSAAGAAIPGATASTYVIAPAYVNKTITVSVTGTKAGYTTATTLSAPTAAAAPGILTTAVPTISGTFAVGQTLSVDAGAWGPAPVTFSYQWKASGANITGATGSTLVLSPAERGKTIKVSVTGAKPGYASASQTSAVSAAVGYGTLSTVTPTISGTAGVGSTLTASAGTWGPAPVTLAYQWSKAGAAIPGATASTYAPVSADIGATLTVSVTGTKDGYSSATTTSAATAAVAPAQLTPGTPTITGTVKVGSVVTAVPGTWSPAPVTFTYQWLRDGAVISGATAVTRTISTLDAGKTISVRVTGSKSGYATVSATSAGTVAAPGTLTTATPTVAGTARTGETLTATPGTWGPSPVSLAYVWSANGATISGATQSTYIVDGSLVGKSITVTVIGSKTGYASSSQTSAATGKVVAGTITSTTPVIVGTSTVGQTLSVDLSGWGPAPVTFAYQWKASGANITGATGSTFVLTQAQLGKTIKVTVTGTKLGYTSVASTSAVTPAVAAAPVTSGTPSVAGTAKVGSTLTAKTGIWGPSPVTFTYQWLRDGVAIAGSTASTRSLTTNDSGHAISVTVTGSKSGYQSVTKTSAPTATVIP</sequence>
<name>A0A3E0VEW5_9MICO</name>
<dbReference type="SUPFAM" id="SSF49452">
    <property type="entry name" value="Starch-binding domain-like"/>
    <property type="match status" value="2"/>
</dbReference>
<dbReference type="SUPFAM" id="SSF49478">
    <property type="entry name" value="Cna protein B-type domain"/>
    <property type="match status" value="3"/>
</dbReference>
<keyword evidence="5" id="KW-0964">Secreted</keyword>
<dbReference type="OrthoDB" id="3771655at2"/>
<evidence type="ECO:0000256" key="7">
    <source>
        <dbReference type="ARBA" id="ARBA00030238"/>
    </source>
</evidence>
<dbReference type="SUPFAM" id="SSF117074">
    <property type="entry name" value="Hypothetical protein PA1324"/>
    <property type="match status" value="1"/>
</dbReference>
<evidence type="ECO:0000256" key="1">
    <source>
        <dbReference type="ARBA" id="ARBA00000548"/>
    </source>
</evidence>
<protein>
    <recommendedName>
        <fullName evidence="4">alpha-amylase</fullName>
        <ecNumber evidence="4">3.2.1.1</ecNumber>
    </recommendedName>
    <alternativeName>
        <fullName evidence="7">1,4-alpha-D-glucan glucanohydrolase</fullName>
    </alternativeName>
</protein>
<dbReference type="PANTHER" id="PTHR36108:SF13">
    <property type="entry name" value="COLOSSIN-B-RELATED"/>
    <property type="match status" value="1"/>
</dbReference>
<dbReference type="EC" id="3.2.1.1" evidence="4"/>
<evidence type="ECO:0000256" key="5">
    <source>
        <dbReference type="ARBA" id="ARBA00022525"/>
    </source>
</evidence>
<gene>
    <name evidence="9" type="ORF">B7R54_03915</name>
</gene>
<evidence type="ECO:0000256" key="4">
    <source>
        <dbReference type="ARBA" id="ARBA00012595"/>
    </source>
</evidence>
<comment type="caution">
    <text evidence="9">The sequence shown here is derived from an EMBL/GenBank/DDBJ whole genome shotgun (WGS) entry which is preliminary data.</text>
</comment>
<keyword evidence="6" id="KW-0732">Signal</keyword>
<dbReference type="GO" id="GO:0004556">
    <property type="term" value="F:alpha-amylase activity"/>
    <property type="evidence" value="ECO:0007669"/>
    <property type="project" value="UniProtKB-EC"/>
</dbReference>
<evidence type="ECO:0000313" key="9">
    <source>
        <dbReference type="EMBL" id="RFA08464.1"/>
    </source>
</evidence>
<comment type="catalytic activity">
    <reaction evidence="1">
        <text>Endohydrolysis of (1-&gt;4)-alpha-D-glucosidic linkages in polysaccharides containing three or more (1-&gt;4)-alpha-linked D-glucose units.</text>
        <dbReference type="EC" id="3.2.1.1"/>
    </reaction>
</comment>
<dbReference type="InterPro" id="IPR033764">
    <property type="entry name" value="Sdr_B"/>
</dbReference>
<keyword evidence="10" id="KW-1185">Reference proteome</keyword>
<feature type="domain" description="SD-repeat containing protein B" evidence="8">
    <location>
        <begin position="296"/>
        <end position="381"/>
    </location>
</feature>
<comment type="similarity">
    <text evidence="3">Belongs to the serine-aspartate repeat-containing protein (SDr) family.</text>
</comment>
<organism evidence="9 10">
    <name type="scientific">Subtercola boreus</name>
    <dbReference type="NCBI Taxonomy" id="120213"/>
    <lineage>
        <taxon>Bacteria</taxon>
        <taxon>Bacillati</taxon>
        <taxon>Actinomycetota</taxon>
        <taxon>Actinomycetes</taxon>
        <taxon>Micrococcales</taxon>
        <taxon>Microbacteriaceae</taxon>
        <taxon>Subtercola</taxon>
    </lineage>
</organism>
<dbReference type="Pfam" id="PF17210">
    <property type="entry name" value="SdrD_B"/>
    <property type="match status" value="1"/>
</dbReference>
<proteinExistence type="inferred from homology"/>
<evidence type="ECO:0000313" key="10">
    <source>
        <dbReference type="Proteomes" id="UP000256486"/>
    </source>
</evidence>
<dbReference type="RefSeq" id="WP_116413870.1">
    <property type="nucleotide sequence ID" value="NZ_NBWZ01000001.1"/>
</dbReference>
<dbReference type="Gene3D" id="2.60.40.2700">
    <property type="match status" value="9"/>
</dbReference>
<evidence type="ECO:0000259" key="8">
    <source>
        <dbReference type="Pfam" id="PF17210"/>
    </source>
</evidence>
<evidence type="ECO:0000256" key="2">
    <source>
        <dbReference type="ARBA" id="ARBA00004613"/>
    </source>
</evidence>
<reference evidence="9 10" key="1">
    <citation type="submission" date="2017-04" db="EMBL/GenBank/DDBJ databases">
        <title>Comparative genome analysis of Subtercola boreus.</title>
        <authorList>
            <person name="Cho Y.-J."/>
            <person name="Cho A."/>
            <person name="Kim O.-S."/>
            <person name="Lee J.-I."/>
        </authorList>
    </citation>
    <scope>NUCLEOTIDE SEQUENCE [LARGE SCALE GENOMIC DNA]</scope>
    <source>
        <strain evidence="9 10">K300</strain>
    </source>
</reference>
<evidence type="ECO:0000256" key="6">
    <source>
        <dbReference type="ARBA" id="ARBA00022729"/>
    </source>
</evidence>
<dbReference type="GO" id="GO:0005576">
    <property type="term" value="C:extracellular region"/>
    <property type="evidence" value="ECO:0007669"/>
    <property type="project" value="UniProtKB-SubCell"/>
</dbReference>
<dbReference type="Gene3D" id="2.60.40.1120">
    <property type="entry name" value="Carboxypeptidase-like, regulatory domain"/>
    <property type="match status" value="3"/>
</dbReference>
<dbReference type="PANTHER" id="PTHR36108">
    <property type="entry name" value="COLOSSIN-B-RELATED"/>
    <property type="match status" value="1"/>
</dbReference>
<accession>A0A3E0VEW5</accession>
<comment type="subcellular location">
    <subcellularLocation>
        <location evidence="2">Secreted</location>
    </subcellularLocation>
</comment>
<dbReference type="EMBL" id="NBWZ01000001">
    <property type="protein sequence ID" value="RFA08464.1"/>
    <property type="molecule type" value="Genomic_DNA"/>
</dbReference>
<dbReference type="Gene3D" id="2.60.40.10">
    <property type="entry name" value="Immunoglobulins"/>
    <property type="match status" value="3"/>
</dbReference>
<dbReference type="Proteomes" id="UP000256486">
    <property type="component" value="Unassembled WGS sequence"/>
</dbReference>
<dbReference type="GO" id="GO:0030246">
    <property type="term" value="F:carbohydrate binding"/>
    <property type="evidence" value="ECO:0007669"/>
    <property type="project" value="InterPro"/>
</dbReference>